<dbReference type="PANTHER" id="PTHR20958">
    <property type="entry name" value="GLYCINE N-ACYLTRANSFERASE-LIKE PROTEIN"/>
    <property type="match status" value="1"/>
</dbReference>
<keyword evidence="3" id="KW-1185">Reference proteome</keyword>
<dbReference type="InterPro" id="IPR053225">
    <property type="entry name" value="Acyl-CoA_N-acyltransferase"/>
</dbReference>
<comment type="caution">
    <text evidence="2">The sequence shown here is derived from an EMBL/GenBank/DDBJ whole genome shotgun (WGS) entry which is preliminary data.</text>
</comment>
<dbReference type="Proteomes" id="UP000803844">
    <property type="component" value="Unassembled WGS sequence"/>
</dbReference>
<protein>
    <recommendedName>
        <fullName evidence="1">GCN5-related N-acetyltransferase Rv2170-like domain-containing protein</fullName>
    </recommendedName>
</protein>
<name>A0A9P5CNA5_CRYP1</name>
<gene>
    <name evidence="2" type="ORF">M406DRAFT_260529</name>
</gene>
<dbReference type="PANTHER" id="PTHR20958:SF6">
    <property type="entry name" value="GLYCINE N-ACYLTRANSFERASE-LIKE PROTEIN"/>
    <property type="match status" value="1"/>
</dbReference>
<reference evidence="2" key="1">
    <citation type="journal article" date="2020" name="Phytopathology">
        <title>Genome sequence of the chestnut blight fungus Cryphonectria parasitica EP155: A fundamental resource for an archetypical invasive plant pathogen.</title>
        <authorList>
            <person name="Crouch J.A."/>
            <person name="Dawe A."/>
            <person name="Aerts A."/>
            <person name="Barry K."/>
            <person name="Churchill A.C.L."/>
            <person name="Grimwood J."/>
            <person name="Hillman B."/>
            <person name="Milgroom M.G."/>
            <person name="Pangilinan J."/>
            <person name="Smith M."/>
            <person name="Salamov A."/>
            <person name="Schmutz J."/>
            <person name="Yadav J."/>
            <person name="Grigoriev I.V."/>
            <person name="Nuss D."/>
        </authorList>
    </citation>
    <scope>NUCLEOTIDE SEQUENCE</scope>
    <source>
        <strain evidence="2">EP155</strain>
    </source>
</reference>
<dbReference type="InterPro" id="IPR016181">
    <property type="entry name" value="Acyl_CoA_acyltransferase"/>
</dbReference>
<evidence type="ECO:0000259" key="1">
    <source>
        <dbReference type="Pfam" id="PF08445"/>
    </source>
</evidence>
<sequence length="329" mass="35768">MAPTVTDTSGPIPLALLAPLQEHLPHSFSVLRRGQFTHRPGGTSEHAHFLFATDDKLARQDEEIGGSPGQQQAAPKHFAAAYLDLSQHPSTEMFFYSTLQDVPQGADATTSSSSSALSPAEVDLVLDLAVAIFQRARDIASATAADNRHVLGRPGGTMVGNLHEATYRLLVERRGFTSSYWNPHDVWLFRVDELPVLPAELLALETADFARDGLRWAAVRREDVPLIASRTKIPKVADHLMCEPNVGVRNREGVLVAWGFMGNAGTLSTLHVEEPYRGKGLAKAVATKVLRQHNFGDDGWGSADVHIDNVQSQGLCKSIGGKKGLRTSW</sequence>
<dbReference type="InterPro" id="IPR013653">
    <property type="entry name" value="GCN5-like_dom"/>
</dbReference>
<accession>A0A9P5CNA5</accession>
<organism evidence="2 3">
    <name type="scientific">Cryphonectria parasitica (strain ATCC 38755 / EP155)</name>
    <dbReference type="NCBI Taxonomy" id="660469"/>
    <lineage>
        <taxon>Eukaryota</taxon>
        <taxon>Fungi</taxon>
        <taxon>Dikarya</taxon>
        <taxon>Ascomycota</taxon>
        <taxon>Pezizomycotina</taxon>
        <taxon>Sordariomycetes</taxon>
        <taxon>Sordariomycetidae</taxon>
        <taxon>Diaporthales</taxon>
        <taxon>Cryphonectriaceae</taxon>
        <taxon>Cryphonectria-Endothia species complex</taxon>
        <taxon>Cryphonectria</taxon>
    </lineage>
</organism>
<feature type="domain" description="GCN5-related N-acetyltransferase Rv2170-like" evidence="1">
    <location>
        <begin position="246"/>
        <end position="329"/>
    </location>
</feature>
<dbReference type="SUPFAM" id="SSF55729">
    <property type="entry name" value="Acyl-CoA N-acyltransferases (Nat)"/>
    <property type="match status" value="1"/>
</dbReference>
<dbReference type="EMBL" id="MU032348">
    <property type="protein sequence ID" value="KAF3764958.1"/>
    <property type="molecule type" value="Genomic_DNA"/>
</dbReference>
<dbReference type="Gene3D" id="3.40.630.30">
    <property type="match status" value="1"/>
</dbReference>
<proteinExistence type="predicted"/>
<dbReference type="RefSeq" id="XP_040775919.1">
    <property type="nucleotide sequence ID" value="XM_040917374.1"/>
</dbReference>
<dbReference type="GO" id="GO:0016747">
    <property type="term" value="F:acyltransferase activity, transferring groups other than amino-acyl groups"/>
    <property type="evidence" value="ECO:0007669"/>
    <property type="project" value="InterPro"/>
</dbReference>
<dbReference type="GeneID" id="63834503"/>
<dbReference type="OrthoDB" id="61870at2759"/>
<evidence type="ECO:0000313" key="2">
    <source>
        <dbReference type="EMBL" id="KAF3764958.1"/>
    </source>
</evidence>
<dbReference type="Pfam" id="PF08445">
    <property type="entry name" value="FR47"/>
    <property type="match status" value="1"/>
</dbReference>
<evidence type="ECO:0000313" key="3">
    <source>
        <dbReference type="Proteomes" id="UP000803844"/>
    </source>
</evidence>
<dbReference type="AlphaFoldDB" id="A0A9P5CNA5"/>